<evidence type="ECO:0000313" key="1">
    <source>
        <dbReference type="EMBL" id="CAJ47994.1"/>
    </source>
</evidence>
<dbReference type="EMBL" id="AM167904">
    <property type="protein sequence ID" value="CAJ47994.1"/>
    <property type="molecule type" value="Genomic_DNA"/>
</dbReference>
<dbReference type="RefSeq" id="WP_012416086.1">
    <property type="nucleotide sequence ID" value="NC_010645.1"/>
</dbReference>
<evidence type="ECO:0000313" key="2">
    <source>
        <dbReference type="Proteomes" id="UP000001977"/>
    </source>
</evidence>
<accession>Q2KZA8</accession>
<sequence length="195" mass="20912">MTPNTKQTVLEPCPFCGCASAYFERIGTPFQSCVVECGDCGARLEANEEGQDCGNAWNSRAEPASHPWPSKPTPAMIDAMRVGSRKDYPSDELCRVRYAALRSAALTVTATGKTGIPVSEKNQALSSDERAAVRNAALDEAAAVAKRISDKYAYGYYGQPADAADEIEREIRALKSVVPPTQQPAPTGIVADEHC</sequence>
<dbReference type="NCBIfam" id="TIGR03655">
    <property type="entry name" value="anti_R_Lar"/>
    <property type="match status" value="1"/>
</dbReference>
<dbReference type="OrthoDB" id="7349818at2"/>
<dbReference type="InterPro" id="IPR019908">
    <property type="entry name" value="Toxin_RalR"/>
</dbReference>
<dbReference type="Proteomes" id="UP000001977">
    <property type="component" value="Chromosome"/>
</dbReference>
<dbReference type="AlphaFoldDB" id="Q2KZA8"/>
<dbReference type="KEGG" id="bav:BAV0393"/>
<dbReference type="Pfam" id="PF14354">
    <property type="entry name" value="Lar_restr_allev"/>
    <property type="match status" value="1"/>
</dbReference>
<organism evidence="1 2">
    <name type="scientific">Bordetella avium (strain 197N)</name>
    <dbReference type="NCBI Taxonomy" id="360910"/>
    <lineage>
        <taxon>Bacteria</taxon>
        <taxon>Pseudomonadati</taxon>
        <taxon>Pseudomonadota</taxon>
        <taxon>Betaproteobacteria</taxon>
        <taxon>Burkholderiales</taxon>
        <taxon>Alcaligenaceae</taxon>
        <taxon>Bordetella</taxon>
    </lineage>
</organism>
<keyword evidence="2" id="KW-1185">Reference proteome</keyword>
<dbReference type="STRING" id="360910.BAV0393"/>
<protein>
    <submittedName>
        <fullName evidence="1">Phage-related protein</fullName>
    </submittedName>
</protein>
<reference evidence="1 2" key="1">
    <citation type="journal article" date="2006" name="J. Bacteriol.">
        <title>Comparison of the genome sequence of the poultry pathogen Bordetella avium with those of B. bronchiseptica, B. pertussis, and B. parapertussis reveals extensive diversity in surface structures associated with host interaction.</title>
        <authorList>
            <person name="Sebaihia M."/>
            <person name="Preston A."/>
            <person name="Maskell D.J."/>
            <person name="Kuzmiak H."/>
            <person name="Connell T.D."/>
            <person name="King N.D."/>
            <person name="Orndorff P.E."/>
            <person name="Miyamoto D.M."/>
            <person name="Thomson N.R."/>
            <person name="Harris D."/>
            <person name="Goble A."/>
            <person name="Lord A."/>
            <person name="Murphy L."/>
            <person name="Quail M.A."/>
            <person name="Rutter S."/>
            <person name="Squares R."/>
            <person name="Squares S."/>
            <person name="Woodward J."/>
            <person name="Parkhill J."/>
            <person name="Temple L.M."/>
        </authorList>
    </citation>
    <scope>NUCLEOTIDE SEQUENCE [LARGE SCALE GENOMIC DNA]</scope>
    <source>
        <strain evidence="1 2">197N</strain>
    </source>
</reference>
<gene>
    <name evidence="1" type="ordered locus">BAV0393</name>
</gene>
<proteinExistence type="predicted"/>
<dbReference type="HOGENOM" id="CLU_1393980_0_0_4"/>
<name>Q2KZA8_BORA1</name>